<organism evidence="1 2">
    <name type="scientific">Haloglomus irregulare</name>
    <dbReference type="NCBI Taxonomy" id="2234134"/>
    <lineage>
        <taxon>Archaea</taxon>
        <taxon>Methanobacteriati</taxon>
        <taxon>Methanobacteriota</taxon>
        <taxon>Stenosarchaea group</taxon>
        <taxon>Halobacteria</taxon>
        <taxon>Halobacteriales</taxon>
        <taxon>Natronomonadaceae</taxon>
        <taxon>Haloglomus</taxon>
    </lineage>
</organism>
<dbReference type="Pfam" id="PF25257">
    <property type="entry name" value="DUF7858"/>
    <property type="match status" value="1"/>
</dbReference>
<proteinExistence type="predicted"/>
<dbReference type="OrthoDB" id="239492at2157"/>
<dbReference type="Proteomes" id="UP000319894">
    <property type="component" value="Unassembled WGS sequence"/>
</dbReference>
<gene>
    <name evidence="1" type="ORF">DP107_07845</name>
</gene>
<protein>
    <submittedName>
        <fullName evidence="1">Uncharacterized protein</fullName>
    </submittedName>
</protein>
<evidence type="ECO:0000313" key="1">
    <source>
        <dbReference type="EMBL" id="TSD14859.1"/>
    </source>
</evidence>
<comment type="caution">
    <text evidence="1">The sequence shown here is derived from an EMBL/GenBank/DDBJ whole genome shotgun (WGS) entry which is preliminary data.</text>
</comment>
<dbReference type="InParanoid" id="A0A554NBV9"/>
<reference evidence="1 2" key="1">
    <citation type="submission" date="2018-06" db="EMBL/GenBank/DDBJ databases">
        <title>Natronomonas sp. F16-60 a new haloarchaeon isolated from a solar saltern of Isla Cristina, Huelva, Spain.</title>
        <authorList>
            <person name="Duran-Viseras A."/>
            <person name="Sanchez-Porro C."/>
            <person name="Ventosa A."/>
        </authorList>
    </citation>
    <scope>NUCLEOTIDE SEQUENCE [LARGE SCALE GENOMIC DNA]</scope>
    <source>
        <strain evidence="1 2">F16-60</strain>
    </source>
</reference>
<accession>A0A554NBV9</accession>
<dbReference type="RefSeq" id="WP_144261577.1">
    <property type="nucleotide sequence ID" value="NZ_QMDX01000003.1"/>
</dbReference>
<dbReference type="AlphaFoldDB" id="A0A554NBV9"/>
<dbReference type="EMBL" id="QMDX01000003">
    <property type="protein sequence ID" value="TSD14859.1"/>
    <property type="molecule type" value="Genomic_DNA"/>
</dbReference>
<evidence type="ECO:0000313" key="2">
    <source>
        <dbReference type="Proteomes" id="UP000319894"/>
    </source>
</evidence>
<dbReference type="InterPro" id="IPR057180">
    <property type="entry name" value="DUF7858"/>
</dbReference>
<keyword evidence="2" id="KW-1185">Reference proteome</keyword>
<name>A0A554NBV9_9EURY</name>
<sequence>MTLSEIAAGLEVTTEQETRGVAAVDDTDATLADRFREFADRLPCTPAAAATLVTEYAAGASVGTAAREAGVAPVTGTKALHRLGEPVQPLGPTGREVVRDWLDARLSRTEALELAGGDATDFALAVYVETHDPVPGARDAVSSALAVETSDPLTETRSGTDEFL</sequence>